<keyword evidence="4" id="KW-1185">Reference proteome</keyword>
<reference evidence="4" key="1">
    <citation type="journal article" date="2019" name="Int. J. Syst. Evol. Microbiol.">
        <title>The Global Catalogue of Microorganisms (GCM) 10K type strain sequencing project: providing services to taxonomists for standard genome sequencing and annotation.</title>
        <authorList>
            <consortium name="The Broad Institute Genomics Platform"/>
            <consortium name="The Broad Institute Genome Sequencing Center for Infectious Disease"/>
            <person name="Wu L."/>
            <person name="Ma J."/>
        </authorList>
    </citation>
    <scope>NUCLEOTIDE SEQUENCE [LARGE SCALE GENOMIC DNA]</scope>
    <source>
        <strain evidence="4">JCM 13006</strain>
    </source>
</reference>
<organism evidence="3 4">
    <name type="scientific">Kitasatospora terrestris</name>
    <dbReference type="NCBI Taxonomy" id="258051"/>
    <lineage>
        <taxon>Bacteria</taxon>
        <taxon>Bacillati</taxon>
        <taxon>Actinomycetota</taxon>
        <taxon>Actinomycetes</taxon>
        <taxon>Kitasatosporales</taxon>
        <taxon>Streptomycetaceae</taxon>
        <taxon>Kitasatospora</taxon>
    </lineage>
</organism>
<dbReference type="InterPro" id="IPR000120">
    <property type="entry name" value="Amidase"/>
</dbReference>
<dbReference type="InterPro" id="IPR023631">
    <property type="entry name" value="Amidase_dom"/>
</dbReference>
<dbReference type="Proteomes" id="UP001501752">
    <property type="component" value="Unassembled WGS sequence"/>
</dbReference>
<evidence type="ECO:0000256" key="1">
    <source>
        <dbReference type="SAM" id="MobiDB-lite"/>
    </source>
</evidence>
<gene>
    <name evidence="3" type="ORF">GCM10023235_40980</name>
</gene>
<proteinExistence type="predicted"/>
<evidence type="ECO:0000313" key="3">
    <source>
        <dbReference type="EMBL" id="GAA4859013.1"/>
    </source>
</evidence>
<protein>
    <submittedName>
        <fullName evidence="3">Amidase</fullName>
    </submittedName>
</protein>
<dbReference type="PANTHER" id="PTHR11895:SF67">
    <property type="entry name" value="AMIDASE DOMAIN-CONTAINING PROTEIN"/>
    <property type="match status" value="1"/>
</dbReference>
<dbReference type="InterPro" id="IPR036928">
    <property type="entry name" value="AS_sf"/>
</dbReference>
<evidence type="ECO:0000259" key="2">
    <source>
        <dbReference type="Pfam" id="PF01425"/>
    </source>
</evidence>
<accession>A0ABP9DU17</accession>
<dbReference type="PANTHER" id="PTHR11895">
    <property type="entry name" value="TRANSAMIDASE"/>
    <property type="match status" value="1"/>
</dbReference>
<name>A0ABP9DU17_9ACTN</name>
<feature type="region of interest" description="Disordered" evidence="1">
    <location>
        <begin position="134"/>
        <end position="155"/>
    </location>
</feature>
<feature type="domain" description="Amidase" evidence="2">
    <location>
        <begin position="28"/>
        <end position="418"/>
    </location>
</feature>
<evidence type="ECO:0000313" key="4">
    <source>
        <dbReference type="Proteomes" id="UP001501752"/>
    </source>
</evidence>
<dbReference type="SUPFAM" id="SSF75304">
    <property type="entry name" value="Amidase signature (AS) enzymes"/>
    <property type="match status" value="1"/>
</dbReference>
<dbReference type="Gene3D" id="3.90.1300.10">
    <property type="entry name" value="Amidase signature (AS) domain"/>
    <property type="match status" value="1"/>
</dbReference>
<comment type="caution">
    <text evidence="3">The sequence shown here is derived from an EMBL/GenBank/DDBJ whole genome shotgun (WGS) entry which is preliminary data.</text>
</comment>
<dbReference type="EMBL" id="BAABIS010000001">
    <property type="protein sequence ID" value="GAA4859013.1"/>
    <property type="molecule type" value="Genomic_DNA"/>
</dbReference>
<dbReference type="Pfam" id="PF01425">
    <property type="entry name" value="Amidase"/>
    <property type="match status" value="1"/>
</dbReference>
<sequence>MEPLIRPVPLLREAADLRAGHPDPAAHVEELCTRIDRIDPAVRAFVPEPGRYDRLAGQARQLAARHPDPDGRPPLFAVAVGVKDVLHVDGLPTHAGSVLPPGVLAGPEAVAVTRLRAAGALIAGKTATAEFAVTAPGPTRNPHRPAHTPGGSSSGSAAAVATGLVPLALGTQTLGSVIRPAAYCGVVGFRPTAGRIPLDGVIAHAPGLDTVGLFTADLAGAELAASVLCDGWTPGGPATCEPVLGVPTGGYLDQVAPAARKAFEQALDRLGVPVRRVDALPDLDDLRRHLMVISRYELARVHQELFARFAGLYRAETAAAIRRGQEIDRADYQAALAARARFRRRLADRAAADSIDLWASPAATGPAPHGLDSTGDPAMSAPWSYAGLPALTLPAGHLDGLPLGLQLAARPHTDEHLLTAAATLAPRLTP</sequence>
<dbReference type="RefSeq" id="WP_345698301.1">
    <property type="nucleotide sequence ID" value="NZ_BAABIS010000001.1"/>
</dbReference>